<comment type="caution">
    <text evidence="1">The sequence shown here is derived from an EMBL/GenBank/DDBJ whole genome shotgun (WGS) entry which is preliminary data.</text>
</comment>
<accession>A0A0F3GIK2</accession>
<dbReference type="EMBL" id="LACI01002585">
    <property type="protein sequence ID" value="KJU81726.1"/>
    <property type="molecule type" value="Genomic_DNA"/>
</dbReference>
<proteinExistence type="predicted"/>
<keyword evidence="2" id="KW-1185">Reference proteome</keyword>
<protein>
    <submittedName>
        <fullName evidence="1">Uncharacterized protein</fullName>
    </submittedName>
</protein>
<dbReference type="Proteomes" id="UP000033423">
    <property type="component" value="Unassembled WGS sequence"/>
</dbReference>
<reference evidence="1 2" key="1">
    <citation type="submission" date="2015-02" db="EMBL/GenBank/DDBJ databases">
        <title>Single-cell genomics of uncultivated deep-branching MTB reveals a conserved set of magnetosome genes.</title>
        <authorList>
            <person name="Kolinko S."/>
            <person name="Richter M."/>
            <person name="Glockner F.O."/>
            <person name="Brachmann A."/>
            <person name="Schuler D."/>
        </authorList>
    </citation>
    <scope>NUCLEOTIDE SEQUENCE [LARGE SCALE GENOMIC DNA]</scope>
    <source>
        <strain evidence="1">TM-1</strain>
    </source>
</reference>
<name>A0A0F3GIK2_9BACT</name>
<gene>
    <name evidence="1" type="ORF">MBAV_006082</name>
</gene>
<evidence type="ECO:0000313" key="2">
    <source>
        <dbReference type="Proteomes" id="UP000033423"/>
    </source>
</evidence>
<organism evidence="1 2">
    <name type="scientific">Candidatus Magnetobacterium bavaricum</name>
    <dbReference type="NCBI Taxonomy" id="29290"/>
    <lineage>
        <taxon>Bacteria</taxon>
        <taxon>Pseudomonadati</taxon>
        <taxon>Nitrospirota</taxon>
        <taxon>Thermodesulfovibrionia</taxon>
        <taxon>Thermodesulfovibrionales</taxon>
        <taxon>Candidatus Magnetobacteriaceae</taxon>
        <taxon>Candidatus Magnetobacterium</taxon>
    </lineage>
</organism>
<evidence type="ECO:0000313" key="1">
    <source>
        <dbReference type="EMBL" id="KJU81726.1"/>
    </source>
</evidence>
<sequence>MIITLGGNAARVYYADVGQVVECNGDVRVFQKVALDGGTLCLVGLAPQGEDTKFHPPVTSPSSVCL</sequence>
<dbReference type="AlphaFoldDB" id="A0A0F3GIK2"/>